<proteinExistence type="predicted"/>
<organism evidence="2 3">
    <name type="scientific">Mycobacteroides abscessus</name>
    <dbReference type="NCBI Taxonomy" id="36809"/>
    <lineage>
        <taxon>Bacteria</taxon>
        <taxon>Bacillati</taxon>
        <taxon>Actinomycetota</taxon>
        <taxon>Actinomycetes</taxon>
        <taxon>Mycobacteriales</taxon>
        <taxon>Mycobacteriaceae</taxon>
        <taxon>Mycobacteroides</taxon>
    </lineage>
</organism>
<name>A0A0U0ZWB7_9MYCO</name>
<dbReference type="InterPro" id="IPR019627">
    <property type="entry name" value="YAcAr"/>
</dbReference>
<dbReference type="Pfam" id="PF10686">
    <property type="entry name" value="YAcAr"/>
    <property type="match status" value="1"/>
</dbReference>
<evidence type="ECO:0000313" key="2">
    <source>
        <dbReference type="EMBL" id="CPV70848.1"/>
    </source>
</evidence>
<evidence type="ECO:0000313" key="3">
    <source>
        <dbReference type="Proteomes" id="UP000045782"/>
    </source>
</evidence>
<evidence type="ECO:0000259" key="1">
    <source>
        <dbReference type="Pfam" id="PF10686"/>
    </source>
</evidence>
<dbReference type="Proteomes" id="UP000045782">
    <property type="component" value="Unassembled WGS sequence"/>
</dbReference>
<dbReference type="RefSeq" id="WP_052525014.1">
    <property type="nucleotide sequence ID" value="NZ_CP014951.1"/>
</dbReference>
<dbReference type="EMBL" id="CSWP01000012">
    <property type="protein sequence ID" value="CPV70848.1"/>
    <property type="molecule type" value="Genomic_DNA"/>
</dbReference>
<accession>A0A0U0ZWB7</accession>
<dbReference type="AlphaFoldDB" id="A0A0U0ZWB7"/>
<feature type="domain" description="YspA cpYpsA-related SLOG" evidence="1">
    <location>
        <begin position="1"/>
        <end position="70"/>
    </location>
</feature>
<reference evidence="2 3" key="1">
    <citation type="submission" date="2015-03" db="EMBL/GenBank/DDBJ databases">
        <authorList>
            <person name="Murphy D."/>
        </authorList>
    </citation>
    <scope>NUCLEOTIDE SEQUENCE [LARGE SCALE GENOMIC DNA]</scope>
    <source>
        <strain evidence="2 3">PAP088</strain>
    </source>
</reference>
<protein>
    <submittedName>
        <fullName evidence="2">Gp62 protein</fullName>
    </submittedName>
</protein>
<gene>
    <name evidence="2" type="ORF">ERS075579_04918</name>
</gene>
<sequence>MRILITGSRRWKDQATIETALRETAADLHPRTVTVVHGACPYGGADIIAAAIGDRLGFVVEPHPAAWQVHGKAAGPLRNQEMVDLGADVCLAFPDADSRGTWDCVRRADAAGIPVIVDSGAGPYIYTKHESRQTQ</sequence>